<keyword evidence="9" id="KW-1185">Reference proteome</keyword>
<evidence type="ECO:0000256" key="5">
    <source>
        <dbReference type="SAM" id="MobiDB-lite"/>
    </source>
</evidence>
<dbReference type="CDD" id="cd00397">
    <property type="entry name" value="DNA_BRE_C"/>
    <property type="match status" value="1"/>
</dbReference>
<evidence type="ECO:0000313" key="8">
    <source>
        <dbReference type="EMBL" id="GIE04086.1"/>
    </source>
</evidence>
<dbReference type="InterPro" id="IPR013762">
    <property type="entry name" value="Integrase-like_cat_sf"/>
</dbReference>
<dbReference type="PROSITE" id="PS51900">
    <property type="entry name" value="CB"/>
    <property type="match status" value="1"/>
</dbReference>
<dbReference type="EMBL" id="BOML01000042">
    <property type="protein sequence ID" value="GIE04086.1"/>
    <property type="molecule type" value="Genomic_DNA"/>
</dbReference>
<evidence type="ECO:0000259" key="7">
    <source>
        <dbReference type="PROSITE" id="PS51900"/>
    </source>
</evidence>
<dbReference type="Proteomes" id="UP000637628">
    <property type="component" value="Unassembled WGS sequence"/>
</dbReference>
<evidence type="ECO:0008006" key="10">
    <source>
        <dbReference type="Google" id="ProtNLM"/>
    </source>
</evidence>
<dbReference type="InterPro" id="IPR002104">
    <property type="entry name" value="Integrase_catalytic"/>
</dbReference>
<sequence>MSADAKTLQAMLTLLANAGITPDDLQAAASQADSGAVSTVPTVAQFVPQVAEVTSPTTRRTYGTYWKLMVAMIGTLGLDQVKPIDIARVAATARDKSVQRRNGRGGVGAQENAISAMRVIFRHAVANKLVGESPALAVPKPRRKKSTRRGLSDDEVFQVWEVVASGGDDPELDALLLRFFLETGARRGGALGLRLRDVNTDRQQVRLFEKGDTQRWQPISATLLDALLAHAHHRGARDPDESVFRYRAKAGVAVGRPLTRRRLNTLADRIQEKLPWAGELGVSPHWFRHTAVTAIERIAGYAVARAFAGHTAENGEATNTYIKAQETEVAQAVQTMTGESHPLARQAEPDGRRT</sequence>
<dbReference type="InterPro" id="IPR044068">
    <property type="entry name" value="CB"/>
</dbReference>
<reference evidence="8 9" key="1">
    <citation type="submission" date="2021-01" db="EMBL/GenBank/DDBJ databases">
        <title>Whole genome shotgun sequence of Actinoplanes durhamensis NBRC 14914.</title>
        <authorList>
            <person name="Komaki H."/>
            <person name="Tamura T."/>
        </authorList>
    </citation>
    <scope>NUCLEOTIDE SEQUENCE [LARGE SCALE GENOMIC DNA]</scope>
    <source>
        <strain evidence="8 9">NBRC 14914</strain>
    </source>
</reference>
<evidence type="ECO:0000256" key="2">
    <source>
        <dbReference type="ARBA" id="ARBA00023125"/>
    </source>
</evidence>
<evidence type="ECO:0000256" key="1">
    <source>
        <dbReference type="ARBA" id="ARBA00008857"/>
    </source>
</evidence>
<comment type="caution">
    <text evidence="8">The sequence shown here is derived from an EMBL/GenBank/DDBJ whole genome shotgun (WGS) entry which is preliminary data.</text>
</comment>
<dbReference type="InterPro" id="IPR010998">
    <property type="entry name" value="Integrase_recombinase_N"/>
</dbReference>
<evidence type="ECO:0000256" key="4">
    <source>
        <dbReference type="PROSITE-ProRule" id="PRU01248"/>
    </source>
</evidence>
<dbReference type="PANTHER" id="PTHR30349">
    <property type="entry name" value="PHAGE INTEGRASE-RELATED"/>
    <property type="match status" value="1"/>
</dbReference>
<feature type="domain" description="Core-binding (CB)" evidence="7">
    <location>
        <begin position="44"/>
        <end position="125"/>
    </location>
</feature>
<gene>
    <name evidence="8" type="ORF">Adu01nite_54360</name>
</gene>
<name>A0ABQ3Z2R0_9ACTN</name>
<dbReference type="SUPFAM" id="SSF56349">
    <property type="entry name" value="DNA breaking-rejoining enzymes"/>
    <property type="match status" value="1"/>
</dbReference>
<evidence type="ECO:0000259" key="6">
    <source>
        <dbReference type="PROSITE" id="PS51898"/>
    </source>
</evidence>
<evidence type="ECO:0000256" key="3">
    <source>
        <dbReference type="ARBA" id="ARBA00023172"/>
    </source>
</evidence>
<dbReference type="InterPro" id="IPR011010">
    <property type="entry name" value="DNA_brk_join_enz"/>
</dbReference>
<dbReference type="Pfam" id="PF00589">
    <property type="entry name" value="Phage_integrase"/>
    <property type="match status" value="1"/>
</dbReference>
<dbReference type="Gene3D" id="1.10.150.130">
    <property type="match status" value="1"/>
</dbReference>
<proteinExistence type="inferred from homology"/>
<keyword evidence="3" id="KW-0233">DNA recombination</keyword>
<comment type="similarity">
    <text evidence="1">Belongs to the 'phage' integrase family.</text>
</comment>
<dbReference type="PROSITE" id="PS51898">
    <property type="entry name" value="TYR_RECOMBINASE"/>
    <property type="match status" value="1"/>
</dbReference>
<dbReference type="InterPro" id="IPR050090">
    <property type="entry name" value="Tyrosine_recombinase_XerCD"/>
</dbReference>
<protein>
    <recommendedName>
        <fullName evidence="10">Integrase</fullName>
    </recommendedName>
</protein>
<keyword evidence="2 4" id="KW-0238">DNA-binding</keyword>
<dbReference type="PANTHER" id="PTHR30349:SF41">
    <property type="entry name" value="INTEGRASE_RECOMBINASE PROTEIN MJ0367-RELATED"/>
    <property type="match status" value="1"/>
</dbReference>
<feature type="region of interest" description="Disordered" evidence="5">
    <location>
        <begin position="335"/>
        <end position="354"/>
    </location>
</feature>
<feature type="domain" description="Tyr recombinase" evidence="6">
    <location>
        <begin position="146"/>
        <end position="334"/>
    </location>
</feature>
<dbReference type="RefSeq" id="WP_239132728.1">
    <property type="nucleotide sequence ID" value="NZ_BAAATX010000029.1"/>
</dbReference>
<dbReference type="Gene3D" id="1.10.443.10">
    <property type="entry name" value="Intergrase catalytic core"/>
    <property type="match status" value="1"/>
</dbReference>
<organism evidence="8 9">
    <name type="scientific">Paractinoplanes durhamensis</name>
    <dbReference type="NCBI Taxonomy" id="113563"/>
    <lineage>
        <taxon>Bacteria</taxon>
        <taxon>Bacillati</taxon>
        <taxon>Actinomycetota</taxon>
        <taxon>Actinomycetes</taxon>
        <taxon>Micromonosporales</taxon>
        <taxon>Micromonosporaceae</taxon>
        <taxon>Paractinoplanes</taxon>
    </lineage>
</organism>
<accession>A0ABQ3Z2R0</accession>
<evidence type="ECO:0000313" key="9">
    <source>
        <dbReference type="Proteomes" id="UP000637628"/>
    </source>
</evidence>